<feature type="region of interest" description="Disordered" evidence="4">
    <location>
        <begin position="458"/>
        <end position="477"/>
    </location>
</feature>
<dbReference type="PROSITE" id="PS50088">
    <property type="entry name" value="ANK_REPEAT"/>
    <property type="match status" value="9"/>
</dbReference>
<evidence type="ECO:0000256" key="3">
    <source>
        <dbReference type="PROSITE-ProRule" id="PRU00023"/>
    </source>
</evidence>
<organism evidence="6">
    <name type="scientific">Tetraselmis sp. GSL018</name>
    <dbReference type="NCBI Taxonomy" id="582737"/>
    <lineage>
        <taxon>Eukaryota</taxon>
        <taxon>Viridiplantae</taxon>
        <taxon>Chlorophyta</taxon>
        <taxon>core chlorophytes</taxon>
        <taxon>Chlorodendrophyceae</taxon>
        <taxon>Chlorodendrales</taxon>
        <taxon>Chlorodendraceae</taxon>
        <taxon>Tetraselmis</taxon>
    </lineage>
</organism>
<dbReference type="SUPFAM" id="SSF48403">
    <property type="entry name" value="Ankyrin repeat"/>
    <property type="match status" value="1"/>
</dbReference>
<feature type="region of interest" description="Disordered" evidence="4">
    <location>
        <begin position="545"/>
        <end position="598"/>
    </location>
</feature>
<protein>
    <submittedName>
        <fullName evidence="6">Ankyrin</fullName>
    </submittedName>
</protein>
<keyword evidence="1" id="KW-0677">Repeat</keyword>
<accession>A0A061QVG8</accession>
<dbReference type="Gene3D" id="1.10.510.10">
    <property type="entry name" value="Transferase(Phosphotransferase) domain 1"/>
    <property type="match status" value="1"/>
</dbReference>
<dbReference type="PROSITE" id="PS50297">
    <property type="entry name" value="ANK_REP_REGION"/>
    <property type="match status" value="8"/>
</dbReference>
<feature type="repeat" description="ANK" evidence="3">
    <location>
        <begin position="325"/>
        <end position="358"/>
    </location>
</feature>
<feature type="repeat" description="ANK" evidence="3">
    <location>
        <begin position="292"/>
        <end position="324"/>
    </location>
</feature>
<proteinExistence type="predicted"/>
<dbReference type="InterPro" id="IPR036770">
    <property type="entry name" value="Ankyrin_rpt-contain_sf"/>
</dbReference>
<evidence type="ECO:0000256" key="1">
    <source>
        <dbReference type="ARBA" id="ARBA00022737"/>
    </source>
</evidence>
<feature type="repeat" description="ANK" evidence="3">
    <location>
        <begin position="259"/>
        <end position="291"/>
    </location>
</feature>
<dbReference type="InterPro" id="IPR011009">
    <property type="entry name" value="Kinase-like_dom_sf"/>
</dbReference>
<dbReference type="PANTHER" id="PTHR24198">
    <property type="entry name" value="ANKYRIN REPEAT AND PROTEIN KINASE DOMAIN-CONTAINING PROTEIN"/>
    <property type="match status" value="1"/>
</dbReference>
<evidence type="ECO:0000259" key="5">
    <source>
        <dbReference type="PROSITE" id="PS50011"/>
    </source>
</evidence>
<dbReference type="EMBL" id="GBEZ01024685">
    <property type="protein sequence ID" value="JAC62326.1"/>
    <property type="molecule type" value="Transcribed_RNA"/>
</dbReference>
<dbReference type="Gene3D" id="1.25.40.20">
    <property type="entry name" value="Ankyrin repeat-containing domain"/>
    <property type="match status" value="5"/>
</dbReference>
<reference evidence="6" key="1">
    <citation type="submission" date="2014-05" db="EMBL/GenBank/DDBJ databases">
        <title>The transcriptome of the halophilic microalga Tetraselmis sp. GSL018 isolated from the Great Salt Lake, Utah.</title>
        <authorList>
            <person name="Jinkerson R.E."/>
            <person name="D'Adamo S."/>
            <person name="Posewitz M.C."/>
        </authorList>
    </citation>
    <scope>NUCLEOTIDE SEQUENCE</scope>
    <source>
        <strain evidence="6">GSL018</strain>
    </source>
</reference>
<evidence type="ECO:0000256" key="4">
    <source>
        <dbReference type="SAM" id="MobiDB-lite"/>
    </source>
</evidence>
<dbReference type="InterPro" id="IPR002110">
    <property type="entry name" value="Ankyrin_rpt"/>
</dbReference>
<dbReference type="PRINTS" id="PR01415">
    <property type="entry name" value="ANKYRIN"/>
</dbReference>
<dbReference type="PANTHER" id="PTHR24198:SF165">
    <property type="entry name" value="ANKYRIN REPEAT-CONTAINING PROTEIN-RELATED"/>
    <property type="match status" value="1"/>
</dbReference>
<gene>
    <name evidence="6" type="primary">ANK</name>
    <name evidence="6" type="ORF">TSPGSL018_23647</name>
</gene>
<name>A0A061QVG8_9CHLO</name>
<dbReference type="SUPFAM" id="SSF56112">
    <property type="entry name" value="Protein kinase-like (PK-like)"/>
    <property type="match status" value="1"/>
</dbReference>
<dbReference type="Pfam" id="PF07714">
    <property type="entry name" value="PK_Tyr_Ser-Thr"/>
    <property type="match status" value="1"/>
</dbReference>
<dbReference type="Pfam" id="PF12796">
    <property type="entry name" value="Ank_2"/>
    <property type="match status" value="3"/>
</dbReference>
<dbReference type="Pfam" id="PF00023">
    <property type="entry name" value="Ank"/>
    <property type="match status" value="1"/>
</dbReference>
<feature type="repeat" description="ANK" evidence="3">
    <location>
        <begin position="193"/>
        <end position="225"/>
    </location>
</feature>
<feature type="repeat" description="ANK" evidence="3">
    <location>
        <begin position="93"/>
        <end position="125"/>
    </location>
</feature>
<feature type="repeat" description="ANK" evidence="3">
    <location>
        <begin position="359"/>
        <end position="391"/>
    </location>
</feature>
<dbReference type="SMART" id="SM00248">
    <property type="entry name" value="ANK"/>
    <property type="match status" value="11"/>
</dbReference>
<dbReference type="InterPro" id="IPR000719">
    <property type="entry name" value="Prot_kinase_dom"/>
</dbReference>
<evidence type="ECO:0000256" key="2">
    <source>
        <dbReference type="ARBA" id="ARBA00023043"/>
    </source>
</evidence>
<dbReference type="InterPro" id="IPR001245">
    <property type="entry name" value="Ser-Thr/Tyr_kinase_cat_dom"/>
</dbReference>
<dbReference type="AlphaFoldDB" id="A0A061QVG8"/>
<dbReference type="PROSITE" id="PS50011">
    <property type="entry name" value="PROTEIN_KINASE_DOM"/>
    <property type="match status" value="1"/>
</dbReference>
<feature type="domain" description="Protein kinase" evidence="5">
    <location>
        <begin position="628"/>
        <end position="912"/>
    </location>
</feature>
<feature type="compositionally biased region" description="Low complexity" evidence="4">
    <location>
        <begin position="561"/>
        <end position="574"/>
    </location>
</feature>
<evidence type="ECO:0000313" key="6">
    <source>
        <dbReference type="EMBL" id="JAC62326.1"/>
    </source>
</evidence>
<dbReference type="GO" id="GO:0004672">
    <property type="term" value="F:protein kinase activity"/>
    <property type="evidence" value="ECO:0007669"/>
    <property type="project" value="InterPro"/>
</dbReference>
<dbReference type="GO" id="GO:0005524">
    <property type="term" value="F:ATP binding"/>
    <property type="evidence" value="ECO:0007669"/>
    <property type="project" value="InterPro"/>
</dbReference>
<feature type="repeat" description="ANK" evidence="3">
    <location>
        <begin position="392"/>
        <end position="416"/>
    </location>
</feature>
<dbReference type="Gene3D" id="3.30.200.20">
    <property type="entry name" value="Phosphorylase Kinase, domain 1"/>
    <property type="match status" value="1"/>
</dbReference>
<feature type="repeat" description="ANK" evidence="3">
    <location>
        <begin position="226"/>
        <end position="258"/>
    </location>
</feature>
<feature type="repeat" description="ANK" evidence="3">
    <location>
        <begin position="160"/>
        <end position="192"/>
    </location>
</feature>
<sequence>MGSPFSQVLDRGRVPQDYPLVTKPRLAEGCSALSAKRHEYPSNEFQEQVFCAAATASSSAELKSVLLGFKPCTESLTCEANGGYCVNYVSEEHGKTLLHLASGGCNIEAVRTLISCGASTSVKARDDRSTCLHLAATSGCKGIVQLLVRARAKLDPKMPGGWTPLHLAIQNGHQDVADYLSANGANINATTQFKLTPLHVAVWYGHHGIAADLLWRGARTCARDRCGRTPLHLACWAGHVGLTRLLVAHGASLCATDADGGTPLHDAAINNSAGCISVLADRGPPLNTRNKFGHAPLHEATMHGSLAAAAELIRWGANVNHCTSYGCTSLHLAAAAGDLSIVSILVTDSSLDVNAATRDGNTPLHWAVWHGTDQVVEMLLKIGADGTLTDNGGNTPLHWAAFRGFTRIAECLLQHSKEPLWKRNEAGKSPIDLARDWSHYECCAMLLSATTGEAFTPLVPQRLSGTGSTEGEEEEDRPIVSYGSTFQRAGQAHLKFGPRRIEQDEKRDSFRASAEWIESLKAPISLSDIPLGRFGGLRTLRSSLSGSRTHFAQSPGHAEPGEQGSQHSASGSGQDTPGPEGSTGSGVSRDGSRGGEGARLLSPLDPLDYLGTCPWRLSPDDLAIPQAGEGPAILGRGPWGPVFKGLMYDTDPVAVRKLPISSDLMHLVGVIEHLDHLHSLHHPALVTFFGAAFLPDEVWVVSELIDGHSLASLVQTGQAKWEPTVKQAALACARALNFLHRQRPAVVHGNICPATILLCDGSRGASSQGGGGISPRPVEAKLVGLKMLALENLAAQMRGHESSSGDERIDAGVSVPASSLSPEVAEGGHPTPPSDLYCLGLVLQQTTGIGFSAGEDAAEGSADGTADSARPVASIVDESTRLRLSDLIQWCLEPSPSKRPTAADVVRALQKL</sequence>
<keyword evidence="2 3" id="KW-0040">ANK repeat</keyword>